<accession>A0A8S3XE87</accession>
<dbReference type="OrthoDB" id="8045892at2759"/>
<keyword evidence="2" id="KW-1185">Reference proteome</keyword>
<proteinExistence type="predicted"/>
<organism evidence="1 2">
    <name type="scientific">Parnassius apollo</name>
    <name type="common">Apollo butterfly</name>
    <name type="synonym">Papilio apollo</name>
    <dbReference type="NCBI Taxonomy" id="110799"/>
    <lineage>
        <taxon>Eukaryota</taxon>
        <taxon>Metazoa</taxon>
        <taxon>Ecdysozoa</taxon>
        <taxon>Arthropoda</taxon>
        <taxon>Hexapoda</taxon>
        <taxon>Insecta</taxon>
        <taxon>Pterygota</taxon>
        <taxon>Neoptera</taxon>
        <taxon>Endopterygota</taxon>
        <taxon>Lepidoptera</taxon>
        <taxon>Glossata</taxon>
        <taxon>Ditrysia</taxon>
        <taxon>Papilionoidea</taxon>
        <taxon>Papilionidae</taxon>
        <taxon>Parnassiinae</taxon>
        <taxon>Parnassini</taxon>
        <taxon>Parnassius</taxon>
        <taxon>Parnassius</taxon>
    </lineage>
</organism>
<protein>
    <submittedName>
        <fullName evidence="1">(apollo) hypothetical protein</fullName>
    </submittedName>
</protein>
<gene>
    <name evidence="1" type="ORF">PAPOLLO_LOCUS17080</name>
</gene>
<evidence type="ECO:0000313" key="1">
    <source>
        <dbReference type="EMBL" id="CAG5019532.1"/>
    </source>
</evidence>
<evidence type="ECO:0000313" key="2">
    <source>
        <dbReference type="Proteomes" id="UP000691718"/>
    </source>
</evidence>
<name>A0A8S3XE87_PARAO</name>
<reference evidence="1" key="1">
    <citation type="submission" date="2021-04" db="EMBL/GenBank/DDBJ databases">
        <authorList>
            <person name="Tunstrom K."/>
        </authorList>
    </citation>
    <scope>NUCLEOTIDE SEQUENCE</scope>
</reference>
<dbReference type="EMBL" id="CAJQZP010001132">
    <property type="protein sequence ID" value="CAG5019532.1"/>
    <property type="molecule type" value="Genomic_DNA"/>
</dbReference>
<sequence>MTNHPTPAQIETLVEFLEQNVGIAKGLLRTNQAKMEIKRQWASVAITLNSLGGANKNGQGWAKEHQMTQSVPVASPAENVNLGLENQAAVIGSCTSPIPGTSQDTLQITSA</sequence>
<comment type="caution">
    <text evidence="1">The sequence shown here is derived from an EMBL/GenBank/DDBJ whole genome shotgun (WGS) entry which is preliminary data.</text>
</comment>
<dbReference type="Proteomes" id="UP000691718">
    <property type="component" value="Unassembled WGS sequence"/>
</dbReference>
<dbReference type="AlphaFoldDB" id="A0A8S3XE87"/>